<evidence type="ECO:0000256" key="1">
    <source>
        <dbReference type="SAM" id="Phobius"/>
    </source>
</evidence>
<proteinExistence type="predicted"/>
<organism evidence="2 3">
    <name type="scientific">Pseudonocardia ammonioxydans</name>
    <dbReference type="NCBI Taxonomy" id="260086"/>
    <lineage>
        <taxon>Bacteria</taxon>
        <taxon>Bacillati</taxon>
        <taxon>Actinomycetota</taxon>
        <taxon>Actinomycetes</taxon>
        <taxon>Pseudonocardiales</taxon>
        <taxon>Pseudonocardiaceae</taxon>
        <taxon>Pseudonocardia</taxon>
    </lineage>
</organism>
<keyword evidence="1" id="KW-1133">Transmembrane helix</keyword>
<evidence type="ECO:0000313" key="2">
    <source>
        <dbReference type="EMBL" id="SFO13399.1"/>
    </source>
</evidence>
<keyword evidence="1" id="KW-0812">Transmembrane</keyword>
<dbReference type="STRING" id="260086.SAMN05216207_103220"/>
<feature type="transmembrane region" description="Helical" evidence="1">
    <location>
        <begin position="101"/>
        <end position="120"/>
    </location>
</feature>
<evidence type="ECO:0000313" key="3">
    <source>
        <dbReference type="Proteomes" id="UP000199614"/>
    </source>
</evidence>
<reference evidence="2 3" key="1">
    <citation type="submission" date="2016-10" db="EMBL/GenBank/DDBJ databases">
        <authorList>
            <person name="de Groot N.N."/>
        </authorList>
    </citation>
    <scope>NUCLEOTIDE SEQUENCE [LARGE SCALE GENOMIC DNA]</scope>
    <source>
        <strain evidence="2 3">CGMCC 4.1877</strain>
    </source>
</reference>
<protein>
    <submittedName>
        <fullName evidence="2">Uncharacterized protein</fullName>
    </submittedName>
</protein>
<keyword evidence="3" id="KW-1185">Reference proteome</keyword>
<dbReference type="EMBL" id="FOUY01000032">
    <property type="protein sequence ID" value="SFO13399.1"/>
    <property type="molecule type" value="Genomic_DNA"/>
</dbReference>
<dbReference type="AlphaFoldDB" id="A0A1I5EPM4"/>
<feature type="transmembrane region" description="Helical" evidence="1">
    <location>
        <begin position="36"/>
        <end position="58"/>
    </location>
</feature>
<dbReference type="OrthoDB" id="3575971at2"/>
<keyword evidence="1" id="KW-0472">Membrane</keyword>
<feature type="transmembrane region" description="Helical" evidence="1">
    <location>
        <begin position="65"/>
        <end position="89"/>
    </location>
</feature>
<dbReference type="Proteomes" id="UP000199614">
    <property type="component" value="Unassembled WGS sequence"/>
</dbReference>
<name>A0A1I5EPM4_PSUAM</name>
<sequence length="132" mass="13458">MSNQRGPVLGRRILIVLLALAAAVHARLVAGTGSGAPLLAVLDGLVAIAAIAALVLVVRRADGPALLTSAIAGGVGVALFLVPGLVALTQGQSWMAWLDPWSFGALLLDAMVVRVAVFTLRKTEEGSSGGRR</sequence>
<dbReference type="RefSeq" id="WP_093350498.1">
    <property type="nucleotide sequence ID" value="NZ_FOUY01000032.1"/>
</dbReference>
<gene>
    <name evidence="2" type="ORF">SAMN05216207_103220</name>
</gene>
<accession>A0A1I5EPM4</accession>